<feature type="region of interest" description="Disordered" evidence="1">
    <location>
        <begin position="528"/>
        <end position="582"/>
    </location>
</feature>
<feature type="non-terminal residue" evidence="3">
    <location>
        <position position="582"/>
    </location>
</feature>
<name>A0A7K9J8N7_9CORV</name>
<gene>
    <name evidence="3" type="primary">Ervk9_2</name>
    <name evidence="3" type="ORF">MYIHEB_R01024</name>
</gene>
<sequence length="582" mass="63435">MERQAVQDLLRCFLEKRGVQGIDTQKELEALIAYGLTKRCFVDPSTIFEREEWRRLGYKIWEATLDDDKTAKKLGKPWRRVMKALDQHYAEQKAAKAASERLGTPASTIKGGSDNTPQYPLPLSTNTVFVPPQGPTGQGTAVPLPSAPPAPPPPQQEEEFPPQPLSRPFEEPLNHSLEDSSLLLSTDGSKAQRFAAERRRMWQRITEQAVAEGDRDAAGALVQASPVGFSLAEGRGLTASITSLDWKLLKQLCSTVSESGIHGEPARQMLDYIWGSGLLLPADIRIIMCLILTQHQQLLFNAHWQAACPESVAVERQPGDPLHGIKLEELMGSGAYLRVEAQALMGPDKAREAMRLARAALERIKAPGVIPSYVGMKQGREEPFGSFIDRVADAVQSAGVPEYVRGAVLKQCALHNCNAATRRVIFAMPGNWTIEELLERMAQVPVGPQALLVNAIQELGAGLKEQAQATQRQVLAALAALRAPTPKPPGGGQARIRCCRCGHGGHVRKEWNAGSGWCQRCWSDTHVTSASWGGSGNRGASTKGPRVRKQMATPHSAAFPMSAPQLPDQPQAAASAWTWQPQ</sequence>
<evidence type="ECO:0000256" key="1">
    <source>
        <dbReference type="SAM" id="MobiDB-lite"/>
    </source>
</evidence>
<dbReference type="GO" id="GO:0016032">
    <property type="term" value="P:viral process"/>
    <property type="evidence" value="ECO:0007669"/>
    <property type="project" value="InterPro"/>
</dbReference>
<dbReference type="PANTHER" id="PTHR40389">
    <property type="entry name" value="ENDOGENOUS RETROVIRUS GROUP K MEMBER 24 GAG POLYPROTEIN-RELATED"/>
    <property type="match status" value="1"/>
</dbReference>
<dbReference type="Pfam" id="PF19317">
    <property type="entry name" value="Gag_p24_C"/>
    <property type="match status" value="1"/>
</dbReference>
<evidence type="ECO:0000259" key="2">
    <source>
        <dbReference type="Pfam" id="PF19317"/>
    </source>
</evidence>
<dbReference type="InterPro" id="IPR008919">
    <property type="entry name" value="Retrov_capsid_N"/>
</dbReference>
<feature type="non-terminal residue" evidence="3">
    <location>
        <position position="1"/>
    </location>
</feature>
<evidence type="ECO:0000313" key="3">
    <source>
        <dbReference type="EMBL" id="NXH34042.1"/>
    </source>
</evidence>
<dbReference type="PANTHER" id="PTHR40389:SF3">
    <property type="entry name" value="IGE-BINDING PROTEIN"/>
    <property type="match status" value="1"/>
</dbReference>
<dbReference type="Proteomes" id="UP000534930">
    <property type="component" value="Unassembled WGS sequence"/>
</dbReference>
<dbReference type="Gene3D" id="1.10.375.10">
    <property type="entry name" value="Human Immunodeficiency Virus Type 1 Capsid Protein"/>
    <property type="match status" value="1"/>
</dbReference>
<feature type="compositionally biased region" description="Polar residues" evidence="1">
    <location>
        <begin position="113"/>
        <end position="128"/>
    </location>
</feature>
<reference evidence="3 4" key="1">
    <citation type="submission" date="2019-09" db="EMBL/GenBank/DDBJ databases">
        <title>Bird 10,000 Genomes (B10K) Project - Family phase.</title>
        <authorList>
            <person name="Zhang G."/>
        </authorList>
    </citation>
    <scope>NUCLEOTIDE SEQUENCE [LARGE SCALE GENOMIC DNA]</scope>
    <source>
        <strain evidence="3">B10K-DU-001-33</strain>
        <tissue evidence="3">Muscle</tissue>
    </source>
</reference>
<dbReference type="InterPro" id="IPR050195">
    <property type="entry name" value="Primate_lentivir_Gag_pol-like"/>
</dbReference>
<feature type="region of interest" description="Disordered" evidence="1">
    <location>
        <begin position="96"/>
        <end position="173"/>
    </location>
</feature>
<dbReference type="EMBL" id="VWZQ01010491">
    <property type="protein sequence ID" value="NXH34042.1"/>
    <property type="molecule type" value="Genomic_DNA"/>
</dbReference>
<dbReference type="SUPFAM" id="SSF47943">
    <property type="entry name" value="Retrovirus capsid protein, N-terminal core domain"/>
    <property type="match status" value="1"/>
</dbReference>
<dbReference type="Pfam" id="PF00607">
    <property type="entry name" value="Gag_p24"/>
    <property type="match status" value="1"/>
</dbReference>
<accession>A0A7K9J8N7</accession>
<keyword evidence="4" id="KW-1185">Reference proteome</keyword>
<evidence type="ECO:0000313" key="4">
    <source>
        <dbReference type="Proteomes" id="UP000534930"/>
    </source>
</evidence>
<organism evidence="3 4">
    <name type="scientific">Myiagra hebetior</name>
    <dbReference type="NCBI Taxonomy" id="381031"/>
    <lineage>
        <taxon>Eukaryota</taxon>
        <taxon>Metazoa</taxon>
        <taxon>Chordata</taxon>
        <taxon>Craniata</taxon>
        <taxon>Vertebrata</taxon>
        <taxon>Euteleostomi</taxon>
        <taxon>Archelosauria</taxon>
        <taxon>Archosauria</taxon>
        <taxon>Dinosauria</taxon>
        <taxon>Saurischia</taxon>
        <taxon>Theropoda</taxon>
        <taxon>Coelurosauria</taxon>
        <taxon>Aves</taxon>
        <taxon>Neognathae</taxon>
        <taxon>Neoaves</taxon>
        <taxon>Telluraves</taxon>
        <taxon>Australaves</taxon>
        <taxon>Passeriformes</taxon>
        <taxon>Corvoidea</taxon>
        <taxon>Monarchidae</taxon>
        <taxon>Myiagra</taxon>
    </lineage>
</organism>
<proteinExistence type="predicted"/>
<dbReference type="InterPro" id="IPR008916">
    <property type="entry name" value="Retrov_capsid_C"/>
</dbReference>
<dbReference type="Gene3D" id="1.10.1200.30">
    <property type="match status" value="1"/>
</dbReference>
<protein>
    <submittedName>
        <fullName evidence="3">GAK9 protein</fullName>
    </submittedName>
</protein>
<dbReference type="SUPFAM" id="SSF47353">
    <property type="entry name" value="Retrovirus capsid dimerization domain-like"/>
    <property type="match status" value="1"/>
</dbReference>
<feature type="domain" description="Retroviral nucleocapsid Gag protein p24 C-terminal" evidence="2">
    <location>
        <begin position="371"/>
        <end position="438"/>
    </location>
</feature>
<dbReference type="InterPro" id="IPR045345">
    <property type="entry name" value="Gag_p24_C"/>
</dbReference>
<dbReference type="AlphaFoldDB" id="A0A7K9J8N7"/>
<feature type="compositionally biased region" description="Low complexity" evidence="1">
    <location>
        <begin position="563"/>
        <end position="576"/>
    </location>
</feature>
<comment type="caution">
    <text evidence="3">The sequence shown here is derived from an EMBL/GenBank/DDBJ whole genome shotgun (WGS) entry which is preliminary data.</text>
</comment>
<feature type="compositionally biased region" description="Pro residues" evidence="1">
    <location>
        <begin position="145"/>
        <end position="165"/>
    </location>
</feature>